<dbReference type="Pfam" id="PF01636">
    <property type="entry name" value="APH"/>
    <property type="match status" value="1"/>
</dbReference>
<evidence type="ECO:0000313" key="2">
    <source>
        <dbReference type="EMBL" id="MFD1948805.1"/>
    </source>
</evidence>
<dbReference type="SUPFAM" id="SSF56112">
    <property type="entry name" value="Protein kinase-like (PK-like)"/>
    <property type="match status" value="1"/>
</dbReference>
<name>A0ABW4TS97_9ACTN</name>
<protein>
    <submittedName>
        <fullName evidence="2">Phosphotransferase family protein</fullName>
    </submittedName>
</protein>
<comment type="caution">
    <text evidence="2">The sequence shown here is derived from an EMBL/GenBank/DDBJ whole genome shotgun (WGS) entry which is preliminary data.</text>
</comment>
<accession>A0ABW4TS97</accession>
<dbReference type="Gene3D" id="3.90.1200.10">
    <property type="match status" value="1"/>
</dbReference>
<dbReference type="EMBL" id="JBHUGD010000004">
    <property type="protein sequence ID" value="MFD1948805.1"/>
    <property type="molecule type" value="Genomic_DNA"/>
</dbReference>
<dbReference type="InterPro" id="IPR011009">
    <property type="entry name" value="Kinase-like_dom_sf"/>
</dbReference>
<reference evidence="3" key="1">
    <citation type="journal article" date="2019" name="Int. J. Syst. Evol. Microbiol.">
        <title>The Global Catalogue of Microorganisms (GCM) 10K type strain sequencing project: providing services to taxonomists for standard genome sequencing and annotation.</title>
        <authorList>
            <consortium name="The Broad Institute Genomics Platform"/>
            <consortium name="The Broad Institute Genome Sequencing Center for Infectious Disease"/>
            <person name="Wu L."/>
            <person name="Ma J."/>
        </authorList>
    </citation>
    <scope>NUCLEOTIDE SEQUENCE [LARGE SCALE GENOMIC DNA]</scope>
    <source>
        <strain evidence="3">CGMCC 1.12477</strain>
    </source>
</reference>
<sequence>MWEPEPDWHPLPGGTGTSTVGVWRAAVGEQPVVIKRLARPASHDPAELSDPVHFAYWRREADVLDTGIVSATDGLRSAPAAVDEDADGITITREWVEDAATSGLFVAMGLARFAGSLTVRPRFLAHHQLRDRLARVERRGGWPTLGRTSVADVADPLWRRRTTFLERTEALPQVAQHGDATPLNLLGRDGDRVVAVDWATVGVGHVGGDLGQFSLAAREEFEPLLETYLDALPTGAFDPDDVALGARVTAVYTALTRAEWALERVAGGEGALVSKYRHPAVAPHLRALQRQFPQLEALLAEG</sequence>
<feature type="domain" description="Aminoglycoside phosphotransferase" evidence="1">
    <location>
        <begin position="22"/>
        <end position="232"/>
    </location>
</feature>
<evidence type="ECO:0000313" key="3">
    <source>
        <dbReference type="Proteomes" id="UP001597351"/>
    </source>
</evidence>
<dbReference type="RefSeq" id="WP_343921652.1">
    <property type="nucleotide sequence ID" value="NZ_BAAAJT010000003.1"/>
</dbReference>
<dbReference type="InterPro" id="IPR002575">
    <property type="entry name" value="Aminoglycoside_PTrfase"/>
</dbReference>
<gene>
    <name evidence="2" type="ORF">ACFSDE_18530</name>
</gene>
<proteinExistence type="predicted"/>
<organism evidence="2 3">
    <name type="scientific">Nocardioides aestuarii</name>
    <dbReference type="NCBI Taxonomy" id="252231"/>
    <lineage>
        <taxon>Bacteria</taxon>
        <taxon>Bacillati</taxon>
        <taxon>Actinomycetota</taxon>
        <taxon>Actinomycetes</taxon>
        <taxon>Propionibacteriales</taxon>
        <taxon>Nocardioidaceae</taxon>
        <taxon>Nocardioides</taxon>
    </lineage>
</organism>
<dbReference type="Proteomes" id="UP001597351">
    <property type="component" value="Unassembled WGS sequence"/>
</dbReference>
<keyword evidence="3" id="KW-1185">Reference proteome</keyword>
<evidence type="ECO:0000259" key="1">
    <source>
        <dbReference type="Pfam" id="PF01636"/>
    </source>
</evidence>